<organism evidence="1 2">
    <name type="scientific">Allocoleopsis franciscana PCC 7113</name>
    <dbReference type="NCBI Taxonomy" id="1173027"/>
    <lineage>
        <taxon>Bacteria</taxon>
        <taxon>Bacillati</taxon>
        <taxon>Cyanobacteriota</taxon>
        <taxon>Cyanophyceae</taxon>
        <taxon>Coleofasciculales</taxon>
        <taxon>Coleofasciculaceae</taxon>
        <taxon>Allocoleopsis</taxon>
        <taxon>Allocoleopsis franciscana</taxon>
    </lineage>
</organism>
<accession>K9WIH1</accession>
<dbReference type="STRING" id="1173027.Mic7113_3874"/>
<dbReference type="AlphaFoldDB" id="K9WIH1"/>
<dbReference type="KEGG" id="mic:Mic7113_3874"/>
<gene>
    <name evidence="1" type="ORF">Mic7113_3874</name>
</gene>
<evidence type="ECO:0000313" key="1">
    <source>
        <dbReference type="EMBL" id="AFZ19586.1"/>
    </source>
</evidence>
<sequence>MKNFVNQKLASEILILFSLSRSYLKSQTVTLIGSKVKSVSYGSQGNKTPMDFNRVFPALIL</sequence>
<dbReference type="Proteomes" id="UP000010471">
    <property type="component" value="Chromosome"/>
</dbReference>
<protein>
    <submittedName>
        <fullName evidence="1">Uncharacterized protein</fullName>
    </submittedName>
</protein>
<keyword evidence="2" id="KW-1185">Reference proteome</keyword>
<proteinExistence type="predicted"/>
<dbReference type="EMBL" id="CP003630">
    <property type="protein sequence ID" value="AFZ19586.1"/>
    <property type="molecule type" value="Genomic_DNA"/>
</dbReference>
<evidence type="ECO:0000313" key="2">
    <source>
        <dbReference type="Proteomes" id="UP000010471"/>
    </source>
</evidence>
<name>K9WIH1_9CYAN</name>
<dbReference type="HOGENOM" id="CLU_2917519_0_0_3"/>
<reference evidence="1 2" key="1">
    <citation type="submission" date="2012-06" db="EMBL/GenBank/DDBJ databases">
        <title>Finished chromosome of genome of Microcoleus sp. PCC 7113.</title>
        <authorList>
            <consortium name="US DOE Joint Genome Institute"/>
            <person name="Gugger M."/>
            <person name="Coursin T."/>
            <person name="Rippka R."/>
            <person name="Tandeau De Marsac N."/>
            <person name="Huntemann M."/>
            <person name="Wei C.-L."/>
            <person name="Han J."/>
            <person name="Detter J.C."/>
            <person name="Han C."/>
            <person name="Tapia R."/>
            <person name="Chen A."/>
            <person name="Kyrpides N."/>
            <person name="Mavromatis K."/>
            <person name="Markowitz V."/>
            <person name="Szeto E."/>
            <person name="Ivanova N."/>
            <person name="Pagani I."/>
            <person name="Pati A."/>
            <person name="Goodwin L."/>
            <person name="Nordberg H.P."/>
            <person name="Cantor M.N."/>
            <person name="Hua S.X."/>
            <person name="Woyke T."/>
            <person name="Kerfeld C.A."/>
        </authorList>
    </citation>
    <scope>NUCLEOTIDE SEQUENCE [LARGE SCALE GENOMIC DNA]</scope>
    <source>
        <strain evidence="1 2">PCC 7113</strain>
    </source>
</reference>